<evidence type="ECO:0000313" key="3">
    <source>
        <dbReference type="Proteomes" id="UP000550729"/>
    </source>
</evidence>
<feature type="transmembrane region" description="Helical" evidence="1">
    <location>
        <begin position="45"/>
        <end position="68"/>
    </location>
</feature>
<dbReference type="Proteomes" id="UP000550729">
    <property type="component" value="Unassembled WGS sequence"/>
</dbReference>
<evidence type="ECO:0000256" key="1">
    <source>
        <dbReference type="SAM" id="Phobius"/>
    </source>
</evidence>
<reference evidence="2 3" key="1">
    <citation type="submission" date="2020-04" db="EMBL/GenBank/DDBJ databases">
        <title>Gordonia sp. nov. TBRC 11910.</title>
        <authorList>
            <person name="Suriyachadkun C."/>
        </authorList>
    </citation>
    <scope>NUCLEOTIDE SEQUENCE [LARGE SCALE GENOMIC DNA]</scope>
    <source>
        <strain evidence="2 3">TBRC 11910</strain>
    </source>
</reference>
<feature type="transmembrane region" description="Helical" evidence="1">
    <location>
        <begin position="12"/>
        <end position="33"/>
    </location>
</feature>
<gene>
    <name evidence="2" type="ORF">HH308_23260</name>
</gene>
<evidence type="ECO:0000313" key="2">
    <source>
        <dbReference type="EMBL" id="NMO04139.1"/>
    </source>
</evidence>
<protein>
    <submittedName>
        <fullName evidence="2">Uncharacterized protein</fullName>
    </submittedName>
</protein>
<accession>A0A848L0C5</accession>
<dbReference type="RefSeq" id="WP_170196643.1">
    <property type="nucleotide sequence ID" value="NZ_JABBNB010000031.1"/>
</dbReference>
<name>A0A848L0C5_9ACTN</name>
<dbReference type="EMBL" id="JABBNB010000031">
    <property type="protein sequence ID" value="NMO04139.1"/>
    <property type="molecule type" value="Genomic_DNA"/>
</dbReference>
<dbReference type="AlphaFoldDB" id="A0A848L0C5"/>
<keyword evidence="1" id="KW-0812">Transmembrane</keyword>
<keyword evidence="3" id="KW-1185">Reference proteome</keyword>
<keyword evidence="1" id="KW-0472">Membrane</keyword>
<sequence>MSTRKRDLHIPTWLGVLMTAYGAAASVALVVLYTKAASTTGTANVIGASWAAAVTVAVIVTATMIAGIRLVNSRLAPISDSRRRR</sequence>
<organism evidence="2 3">
    <name type="scientific">Gordonia asplenii</name>
    <dbReference type="NCBI Taxonomy" id="2725283"/>
    <lineage>
        <taxon>Bacteria</taxon>
        <taxon>Bacillati</taxon>
        <taxon>Actinomycetota</taxon>
        <taxon>Actinomycetes</taxon>
        <taxon>Mycobacteriales</taxon>
        <taxon>Gordoniaceae</taxon>
        <taxon>Gordonia</taxon>
    </lineage>
</organism>
<comment type="caution">
    <text evidence="2">The sequence shown here is derived from an EMBL/GenBank/DDBJ whole genome shotgun (WGS) entry which is preliminary data.</text>
</comment>
<proteinExistence type="predicted"/>
<keyword evidence="1" id="KW-1133">Transmembrane helix</keyword>